<sequence>MNLIKKYSVILCAFFMLPTLAFAQDIGLTVSQFAKRVNTNLASMEAPFRISESLKIQTGEVNDVASYQFSDNFSVVITVDKKTHKVKSLITNVVPIADGGDQNLIMFFSNSALLSAFDGKNSMKTVGKKFITLTTEAITEWGKSKKDIQKSFILNGKQYGISINQYTGIMSFAEIKE</sequence>
<name>A0A1A7P4M8_9PAST</name>
<gene>
    <name evidence="2" type="ORF">QV03_07980</name>
</gene>
<evidence type="ECO:0000313" key="2">
    <source>
        <dbReference type="EMBL" id="OBW98069.1"/>
    </source>
</evidence>
<comment type="caution">
    <text evidence="2">The sequence shown here is derived from an EMBL/GenBank/DDBJ whole genome shotgun (WGS) entry which is preliminary data.</text>
</comment>
<feature type="chain" id="PRO_5009828454" description="DUF1439 domain-containing protein" evidence="1">
    <location>
        <begin position="24"/>
        <end position="177"/>
    </location>
</feature>
<feature type="signal peptide" evidence="1">
    <location>
        <begin position="1"/>
        <end position="23"/>
    </location>
</feature>
<protein>
    <recommendedName>
        <fullName evidence="4">DUF1439 domain-containing protein</fullName>
    </recommendedName>
</protein>
<dbReference type="AlphaFoldDB" id="A0A1A7P4M8"/>
<reference evidence="2 3" key="1">
    <citation type="submission" date="2014-11" db="EMBL/GenBank/DDBJ databases">
        <title>Pan-genome of Gallibacterium spp.</title>
        <authorList>
            <person name="Kudirkiene E."/>
            <person name="Bojesen A.M."/>
        </authorList>
    </citation>
    <scope>NUCLEOTIDE SEQUENCE [LARGE SCALE GENOMIC DNA]</scope>
    <source>
        <strain evidence="2 3">F 279</strain>
    </source>
</reference>
<dbReference type="PATRIC" id="fig|750.21.peg.635"/>
<proteinExistence type="predicted"/>
<dbReference type="EMBL" id="JTJO01000035">
    <property type="protein sequence ID" value="OBW98069.1"/>
    <property type="molecule type" value="Genomic_DNA"/>
</dbReference>
<dbReference type="OrthoDB" id="5688393at2"/>
<dbReference type="Proteomes" id="UP000092643">
    <property type="component" value="Unassembled WGS sequence"/>
</dbReference>
<evidence type="ECO:0000313" key="3">
    <source>
        <dbReference type="Proteomes" id="UP000092643"/>
    </source>
</evidence>
<accession>A0A1A7P4M8</accession>
<keyword evidence="1" id="KW-0732">Signal</keyword>
<dbReference type="RefSeq" id="WP_065232462.1">
    <property type="nucleotide sequence ID" value="NZ_JTJN01000012.1"/>
</dbReference>
<organism evidence="2 3">
    <name type="scientific">Gallibacterium anatis</name>
    <dbReference type="NCBI Taxonomy" id="750"/>
    <lineage>
        <taxon>Bacteria</taxon>
        <taxon>Pseudomonadati</taxon>
        <taxon>Pseudomonadota</taxon>
        <taxon>Gammaproteobacteria</taxon>
        <taxon>Pasteurellales</taxon>
        <taxon>Pasteurellaceae</taxon>
        <taxon>Gallibacterium</taxon>
    </lineage>
</organism>
<evidence type="ECO:0008006" key="4">
    <source>
        <dbReference type="Google" id="ProtNLM"/>
    </source>
</evidence>
<evidence type="ECO:0000256" key="1">
    <source>
        <dbReference type="SAM" id="SignalP"/>
    </source>
</evidence>